<sequence length="71" mass="7919">MEDSTYYSDEIPLFGEIDPANSSYKALSTKVELILKKANNVNWPALNPTDKITTWTTFGKGDSPLPEVKKV</sequence>
<reference evidence="2 3" key="1">
    <citation type="submission" date="2017-01" db="EMBL/GenBank/DDBJ databases">
        <authorList>
            <person name="Mah S.A."/>
            <person name="Swanson W.J."/>
            <person name="Moy G.W."/>
            <person name="Vacquier V.D."/>
        </authorList>
    </citation>
    <scope>NUCLEOTIDE SEQUENCE [LARGE SCALE GENOMIC DNA]</scope>
    <source>
        <strain evidence="2 3">GSMNP</strain>
    </source>
</reference>
<dbReference type="AlphaFoldDB" id="A0A1R1WXT0"/>
<dbReference type="Proteomes" id="UP000187283">
    <property type="component" value="Unassembled WGS sequence"/>
</dbReference>
<evidence type="ECO:0000259" key="1">
    <source>
        <dbReference type="PROSITE" id="PS51203"/>
    </source>
</evidence>
<evidence type="ECO:0000313" key="2">
    <source>
        <dbReference type="EMBL" id="OMJ07199.1"/>
    </source>
</evidence>
<keyword evidence="3" id="KW-1185">Reference proteome</keyword>
<accession>A0A1R1WXT0</accession>
<dbReference type="Gene3D" id="2.60.40.790">
    <property type="match status" value="1"/>
</dbReference>
<gene>
    <name evidence="2" type="ORF">AYI70_g12355</name>
</gene>
<dbReference type="SUPFAM" id="SSF49764">
    <property type="entry name" value="HSP20-like chaperones"/>
    <property type="match status" value="1"/>
</dbReference>
<dbReference type="InterPro" id="IPR008978">
    <property type="entry name" value="HSP20-like_chaperone"/>
</dbReference>
<proteinExistence type="predicted"/>
<dbReference type="InterPro" id="IPR007052">
    <property type="entry name" value="CS_dom"/>
</dbReference>
<dbReference type="EMBL" id="LSSN01006098">
    <property type="protein sequence ID" value="OMJ07199.1"/>
    <property type="molecule type" value="Genomic_DNA"/>
</dbReference>
<evidence type="ECO:0000313" key="3">
    <source>
        <dbReference type="Proteomes" id="UP000187283"/>
    </source>
</evidence>
<organism evidence="2 3">
    <name type="scientific">Smittium culicis</name>
    <dbReference type="NCBI Taxonomy" id="133412"/>
    <lineage>
        <taxon>Eukaryota</taxon>
        <taxon>Fungi</taxon>
        <taxon>Fungi incertae sedis</taxon>
        <taxon>Zoopagomycota</taxon>
        <taxon>Kickxellomycotina</taxon>
        <taxon>Harpellomycetes</taxon>
        <taxon>Harpellales</taxon>
        <taxon>Legeriomycetaceae</taxon>
        <taxon>Smittium</taxon>
    </lineage>
</organism>
<feature type="domain" description="CS" evidence="1">
    <location>
        <begin position="1"/>
        <end position="47"/>
    </location>
</feature>
<dbReference type="STRING" id="133412.A0A1R1WXT0"/>
<protein>
    <recommendedName>
        <fullName evidence="1">CS domain-containing protein</fullName>
    </recommendedName>
</protein>
<dbReference type="PROSITE" id="PS51203">
    <property type="entry name" value="CS"/>
    <property type="match status" value="1"/>
</dbReference>
<dbReference type="OrthoDB" id="1898560at2759"/>
<comment type="caution">
    <text evidence="2">The sequence shown here is derived from an EMBL/GenBank/DDBJ whole genome shotgun (WGS) entry which is preliminary data.</text>
</comment>
<name>A0A1R1WXT0_9FUNG</name>